<evidence type="ECO:0000313" key="1">
    <source>
        <dbReference type="EMBL" id="KAK7357616.1"/>
    </source>
</evidence>
<gene>
    <name evidence="1" type="ORF">VNO80_16911</name>
</gene>
<sequence length="581" mass="65791">MSNFLRYRRVCPGLAGRGLGRAGLAISMLTFGPASKGPTSLPRRYSRQLEPCKLSDKRISSTVNPCAIKPPDSNLRVRESSRFFPRVLTRRALMRYPLSVPLWAWRPLVVERYPKRSSKDKITLIFPSMEPDVSFSPMKLSSDGSGKVGTLSYQSELPTHFSSRAALVSWLCEKKTWASFGCVANSSVLIVAHIRILGWVETSEADSLDGLQKGNVAKPRKAVWVKEQEARCMRTGDLNSFSQVKVGTTKSNSTSKKAEDAFVSMNCHNSAQQVKPACLVVSLREARQKYPKLCGITSLESIFLAEKQEGKPDHSRLMVSHSSSGWERCGFKSLLGFKIGVSLQRAVSSLQLGVCLEEIEKKRLISPSSVGCAIFLASFQAAIVVLVQDSSNLFSNRSEINLKWNKKRYRYSILSKLRHSSISFAASREMRFQPRDSKSGNSLTEKEEIKSSQYFLRYLPRIELPSEQEKPIIGVEWRKGLLSNRDWDSEDCYHSIQHFPFMDGIEREERVQFQRLDQLCSRIINKSLNASLYCCHGKGRVQLHRTVTYFDSYMRKPLVSMDMDVILPMRFKALKMHCPKP</sequence>
<organism evidence="1 2">
    <name type="scientific">Phaseolus coccineus</name>
    <name type="common">Scarlet runner bean</name>
    <name type="synonym">Phaseolus multiflorus</name>
    <dbReference type="NCBI Taxonomy" id="3886"/>
    <lineage>
        <taxon>Eukaryota</taxon>
        <taxon>Viridiplantae</taxon>
        <taxon>Streptophyta</taxon>
        <taxon>Embryophyta</taxon>
        <taxon>Tracheophyta</taxon>
        <taxon>Spermatophyta</taxon>
        <taxon>Magnoliopsida</taxon>
        <taxon>eudicotyledons</taxon>
        <taxon>Gunneridae</taxon>
        <taxon>Pentapetalae</taxon>
        <taxon>rosids</taxon>
        <taxon>fabids</taxon>
        <taxon>Fabales</taxon>
        <taxon>Fabaceae</taxon>
        <taxon>Papilionoideae</taxon>
        <taxon>50 kb inversion clade</taxon>
        <taxon>NPAAA clade</taxon>
        <taxon>indigoferoid/millettioid clade</taxon>
        <taxon>Phaseoleae</taxon>
        <taxon>Phaseolus</taxon>
    </lineage>
</organism>
<evidence type="ECO:0000313" key="2">
    <source>
        <dbReference type="Proteomes" id="UP001374584"/>
    </source>
</evidence>
<dbReference type="AlphaFoldDB" id="A0AAN9MNA8"/>
<name>A0AAN9MNA8_PHACN</name>
<dbReference type="EMBL" id="JAYMYR010000006">
    <property type="protein sequence ID" value="KAK7357616.1"/>
    <property type="molecule type" value="Genomic_DNA"/>
</dbReference>
<reference evidence="1 2" key="1">
    <citation type="submission" date="2024-01" db="EMBL/GenBank/DDBJ databases">
        <title>The genomes of 5 underutilized Papilionoideae crops provide insights into root nodulation and disease resistanc.</title>
        <authorList>
            <person name="Jiang F."/>
        </authorList>
    </citation>
    <scope>NUCLEOTIDE SEQUENCE [LARGE SCALE GENOMIC DNA]</scope>
    <source>
        <strain evidence="1">JINMINGXINNONG_FW02</strain>
        <tissue evidence="1">Leaves</tissue>
    </source>
</reference>
<keyword evidence="2" id="KW-1185">Reference proteome</keyword>
<protein>
    <submittedName>
        <fullName evidence="1">Uncharacterized protein</fullName>
    </submittedName>
</protein>
<comment type="caution">
    <text evidence="1">The sequence shown here is derived from an EMBL/GenBank/DDBJ whole genome shotgun (WGS) entry which is preliminary data.</text>
</comment>
<proteinExistence type="predicted"/>
<accession>A0AAN9MNA8</accession>
<dbReference type="Proteomes" id="UP001374584">
    <property type="component" value="Unassembled WGS sequence"/>
</dbReference>